<accession>A0A2T0V217</accession>
<proteinExistence type="predicted"/>
<dbReference type="Pfam" id="PF20090">
    <property type="entry name" value="DUF6482"/>
    <property type="match status" value="1"/>
</dbReference>
<dbReference type="InterPro" id="IPR045508">
    <property type="entry name" value="DUF6482"/>
</dbReference>
<dbReference type="EMBL" id="PVTK01000006">
    <property type="protein sequence ID" value="PRY64108.1"/>
    <property type="molecule type" value="Genomic_DNA"/>
</dbReference>
<evidence type="ECO:0000313" key="1">
    <source>
        <dbReference type="EMBL" id="PRY64108.1"/>
    </source>
</evidence>
<sequence>MSLILPATLTLDELARLSSPLPEVELLGIDTGWYIVRLHRQETASLLVDERGETRRFSGTQWVSRALAPLGFTHGTLTWSEAADEMIGNPTPPVSARQRLAYGVRVAFVTRH</sequence>
<name>A0A2T0V217_9GAMM</name>
<gene>
    <name evidence="1" type="ORF">B0H98_10619</name>
</gene>
<keyword evidence="2" id="KW-1185">Reference proteome</keyword>
<dbReference type="OrthoDB" id="6164372at2"/>
<dbReference type="Proteomes" id="UP000237647">
    <property type="component" value="Unassembled WGS sequence"/>
</dbReference>
<reference evidence="1 2" key="1">
    <citation type="submission" date="2018-03" db="EMBL/GenBank/DDBJ databases">
        <title>Genomic Encyclopedia of Type Strains, Phase III (KMG-III): the genomes of soil and plant-associated and newly described type strains.</title>
        <authorList>
            <person name="Whitman W."/>
        </authorList>
    </citation>
    <scope>NUCLEOTIDE SEQUENCE [LARGE SCALE GENOMIC DNA]</scope>
    <source>
        <strain evidence="1 2">CGMCC 1.12152</strain>
    </source>
</reference>
<dbReference type="RefSeq" id="WP_106375086.1">
    <property type="nucleotide sequence ID" value="NZ_PVTK01000006.1"/>
</dbReference>
<dbReference type="AlphaFoldDB" id="A0A2T0V217"/>
<evidence type="ECO:0000313" key="2">
    <source>
        <dbReference type="Proteomes" id="UP000237647"/>
    </source>
</evidence>
<protein>
    <submittedName>
        <fullName evidence="1">Uncharacterized protein</fullName>
    </submittedName>
</protein>
<organism evidence="1 2">
    <name type="scientific">Vreelandella songnenensis</name>
    <dbReference type="NCBI Taxonomy" id="1176243"/>
    <lineage>
        <taxon>Bacteria</taxon>
        <taxon>Pseudomonadati</taxon>
        <taxon>Pseudomonadota</taxon>
        <taxon>Gammaproteobacteria</taxon>
        <taxon>Oceanospirillales</taxon>
        <taxon>Halomonadaceae</taxon>
        <taxon>Vreelandella</taxon>
    </lineage>
</organism>
<comment type="caution">
    <text evidence="1">The sequence shown here is derived from an EMBL/GenBank/DDBJ whole genome shotgun (WGS) entry which is preliminary data.</text>
</comment>